<name>A0ABX7NYB9_9BACT</name>
<organism evidence="1 2">
    <name type="scientific">Pyxidicoccus parkwayensis</name>
    <dbReference type="NCBI Taxonomy" id="2813578"/>
    <lineage>
        <taxon>Bacteria</taxon>
        <taxon>Pseudomonadati</taxon>
        <taxon>Myxococcota</taxon>
        <taxon>Myxococcia</taxon>
        <taxon>Myxococcales</taxon>
        <taxon>Cystobacterineae</taxon>
        <taxon>Myxococcaceae</taxon>
        <taxon>Pyxidicoccus</taxon>
    </lineage>
</organism>
<reference evidence="1 2" key="1">
    <citation type="submission" date="2021-02" db="EMBL/GenBank/DDBJ databases">
        <title>De Novo genome assembly of isolated myxobacteria.</title>
        <authorList>
            <person name="Stevens D.C."/>
        </authorList>
    </citation>
    <scope>NUCLEOTIDE SEQUENCE [LARGE SCALE GENOMIC DNA]</scope>
    <source>
        <strain evidence="2">SCPEA02</strain>
    </source>
</reference>
<dbReference type="Proteomes" id="UP000662747">
    <property type="component" value="Chromosome"/>
</dbReference>
<dbReference type="EMBL" id="CP071090">
    <property type="protein sequence ID" value="QSQ23795.1"/>
    <property type="molecule type" value="Genomic_DNA"/>
</dbReference>
<protein>
    <submittedName>
        <fullName evidence="1">Uncharacterized protein</fullName>
    </submittedName>
</protein>
<accession>A0ABX7NYB9</accession>
<dbReference type="RefSeq" id="WP_206725366.1">
    <property type="nucleotide sequence ID" value="NZ_CP071090.1"/>
</dbReference>
<keyword evidence="2" id="KW-1185">Reference proteome</keyword>
<evidence type="ECO:0000313" key="2">
    <source>
        <dbReference type="Proteomes" id="UP000662747"/>
    </source>
</evidence>
<proteinExistence type="predicted"/>
<sequence length="273" mass="30136">MDWKHWLKWRPWKRRVVEAGATTPAVPSDEHAALRELLFADEPLESVVRFVREQEASGGGVSSLWRRLADVAELVARREHSRAVEELRRLMDDEGHDARSCFQFWNFLRQLGEVPSPDVATRVLGLVVEDARHGALDILAAYWDGTARLMDAKGGFRIFTKPAPVMVDHMRRDLRVCEPLVAATRPASSPRAAPPVGSRGRVTVLTPAGLRVRDGEWEELRADALCGPVLQMADALRERLLRGVAAMGPPWEHGVLALPGPGGPDGEGGPLVH</sequence>
<gene>
    <name evidence="1" type="ORF">JY651_02080</name>
</gene>
<evidence type="ECO:0000313" key="1">
    <source>
        <dbReference type="EMBL" id="QSQ23795.1"/>
    </source>
</evidence>